<keyword evidence="6 8" id="KW-1133">Transmembrane helix</keyword>
<dbReference type="EMBL" id="SZYD01000016">
    <property type="protein sequence ID" value="KAD3338203.1"/>
    <property type="molecule type" value="Genomic_DNA"/>
</dbReference>
<keyword evidence="5 8" id="KW-0812">Transmembrane</keyword>
<accession>A0A5N6MCT7</accession>
<dbReference type="AlphaFoldDB" id="A0A5N6MCT7"/>
<keyword evidence="7 8" id="KW-0472">Membrane</keyword>
<evidence type="ECO:0000259" key="9">
    <source>
        <dbReference type="Pfam" id="PF04535"/>
    </source>
</evidence>
<dbReference type="InterPro" id="IPR044173">
    <property type="entry name" value="CASPL"/>
</dbReference>
<evidence type="ECO:0000256" key="4">
    <source>
        <dbReference type="ARBA" id="ARBA00022475"/>
    </source>
</evidence>
<feature type="transmembrane region" description="Helical" evidence="8">
    <location>
        <begin position="141"/>
        <end position="166"/>
    </location>
</feature>
<evidence type="ECO:0000313" key="11">
    <source>
        <dbReference type="Proteomes" id="UP000326396"/>
    </source>
</evidence>
<name>A0A5N6MCT7_9ASTR</name>
<evidence type="ECO:0000256" key="5">
    <source>
        <dbReference type="ARBA" id="ARBA00022692"/>
    </source>
</evidence>
<comment type="subcellular location">
    <subcellularLocation>
        <location evidence="1 8">Cell membrane</location>
        <topology evidence="1 8">Multi-pass membrane protein</topology>
    </subcellularLocation>
</comment>
<reference evidence="10 11" key="1">
    <citation type="submission" date="2019-05" db="EMBL/GenBank/DDBJ databases">
        <title>Mikania micrantha, genome provides insights into the molecular mechanism of rapid growth.</title>
        <authorList>
            <person name="Liu B."/>
        </authorList>
    </citation>
    <scope>NUCLEOTIDE SEQUENCE [LARGE SCALE GENOMIC DNA]</scope>
    <source>
        <strain evidence="10">NLD-2019</strain>
        <tissue evidence="10">Leaf</tissue>
    </source>
</reference>
<sequence length="171" mass="18895">MAVLCLSSDMVLRATAFCFTLIAAVVAGVDHETHKIPITISDNMPSFTVFVTAKWHYLSFSVFLVVANSIACSYSFASMILSMKKMIRTHLTFLLSDVMMMALLFSANGAATAVGIIGVNGNSHTQWHKVCYVFKSHCHQGAASIAMSFLRSFVFLWLVVFAILNLHKKYT</sequence>
<evidence type="ECO:0000313" key="10">
    <source>
        <dbReference type="EMBL" id="KAD3338203.1"/>
    </source>
</evidence>
<evidence type="ECO:0000256" key="8">
    <source>
        <dbReference type="RuleBase" id="RU361233"/>
    </source>
</evidence>
<dbReference type="Pfam" id="PF04535">
    <property type="entry name" value="CASP_dom"/>
    <property type="match status" value="1"/>
</dbReference>
<comment type="subunit">
    <text evidence="3 8">Homodimer and heterodimers.</text>
</comment>
<dbReference type="PANTHER" id="PTHR36488:SF8">
    <property type="entry name" value="CASP-LIKE PROTEIN 1U1"/>
    <property type="match status" value="1"/>
</dbReference>
<comment type="similarity">
    <text evidence="2 8">Belongs to the Casparian strip membrane proteins (CASP) family.</text>
</comment>
<evidence type="ECO:0000256" key="2">
    <source>
        <dbReference type="ARBA" id="ARBA00007651"/>
    </source>
</evidence>
<organism evidence="10 11">
    <name type="scientific">Mikania micrantha</name>
    <name type="common">bitter vine</name>
    <dbReference type="NCBI Taxonomy" id="192012"/>
    <lineage>
        <taxon>Eukaryota</taxon>
        <taxon>Viridiplantae</taxon>
        <taxon>Streptophyta</taxon>
        <taxon>Embryophyta</taxon>
        <taxon>Tracheophyta</taxon>
        <taxon>Spermatophyta</taxon>
        <taxon>Magnoliopsida</taxon>
        <taxon>eudicotyledons</taxon>
        <taxon>Gunneridae</taxon>
        <taxon>Pentapetalae</taxon>
        <taxon>asterids</taxon>
        <taxon>campanulids</taxon>
        <taxon>Asterales</taxon>
        <taxon>Asteraceae</taxon>
        <taxon>Asteroideae</taxon>
        <taxon>Heliantheae alliance</taxon>
        <taxon>Eupatorieae</taxon>
        <taxon>Mikania</taxon>
    </lineage>
</organism>
<evidence type="ECO:0000256" key="7">
    <source>
        <dbReference type="ARBA" id="ARBA00023136"/>
    </source>
</evidence>
<keyword evidence="4 8" id="KW-1003">Cell membrane</keyword>
<dbReference type="OrthoDB" id="1898688at2759"/>
<dbReference type="PANTHER" id="PTHR36488">
    <property type="entry name" value="CASP-LIKE PROTEIN 1U1"/>
    <property type="match status" value="1"/>
</dbReference>
<comment type="caution">
    <text evidence="10">The sequence shown here is derived from an EMBL/GenBank/DDBJ whole genome shotgun (WGS) entry which is preliminary data.</text>
</comment>
<dbReference type="InterPro" id="IPR006702">
    <property type="entry name" value="CASP_dom"/>
</dbReference>
<evidence type="ECO:0000256" key="1">
    <source>
        <dbReference type="ARBA" id="ARBA00004651"/>
    </source>
</evidence>
<dbReference type="Proteomes" id="UP000326396">
    <property type="component" value="Linkage Group LG6"/>
</dbReference>
<gene>
    <name evidence="10" type="ORF">E3N88_33724</name>
</gene>
<dbReference type="GO" id="GO:0005886">
    <property type="term" value="C:plasma membrane"/>
    <property type="evidence" value="ECO:0007669"/>
    <property type="project" value="UniProtKB-SubCell"/>
</dbReference>
<dbReference type="NCBIfam" id="TIGR01569">
    <property type="entry name" value="A_tha_TIGR01569"/>
    <property type="match status" value="1"/>
</dbReference>
<proteinExistence type="inferred from homology"/>
<evidence type="ECO:0000256" key="6">
    <source>
        <dbReference type="ARBA" id="ARBA00022989"/>
    </source>
</evidence>
<evidence type="ECO:0000256" key="3">
    <source>
        <dbReference type="ARBA" id="ARBA00011489"/>
    </source>
</evidence>
<protein>
    <recommendedName>
        <fullName evidence="8">CASP-like protein</fullName>
    </recommendedName>
</protein>
<dbReference type="InterPro" id="IPR006459">
    <property type="entry name" value="CASP/CASPL"/>
</dbReference>
<keyword evidence="11" id="KW-1185">Reference proteome</keyword>
<feature type="transmembrane region" description="Helical" evidence="8">
    <location>
        <begin position="55"/>
        <end position="77"/>
    </location>
</feature>
<feature type="transmembrane region" description="Helical" evidence="8">
    <location>
        <begin position="12"/>
        <end position="29"/>
    </location>
</feature>
<feature type="domain" description="Casparian strip membrane protein" evidence="9">
    <location>
        <begin position="7"/>
        <end position="153"/>
    </location>
</feature>
<feature type="transmembrane region" description="Helical" evidence="8">
    <location>
        <begin position="98"/>
        <end position="121"/>
    </location>
</feature>